<sequence>MFAICSTTVFNKFSKDHHCIRFYRSICTFFADPEFHEEAEELLRWWNCRIFPENHSATQHTGNHHLEKLKCTKAASVGLAAAAPSTLVLPSIMVVGAVVNQAAVTARSPSTYAQDMAHLNCLSIAAAEARAALAEAEAAKAAAEARALVEAEAAKAAAEARAAQAVGGQ</sequence>
<proteinExistence type="predicted"/>
<keyword evidence="3" id="KW-1185">Reference proteome</keyword>
<dbReference type="InParanoid" id="A0A401H6J6"/>
<dbReference type="GeneID" id="38786982"/>
<dbReference type="Pfam" id="PF20414">
    <property type="entry name" value="DUF6698"/>
    <property type="match status" value="1"/>
</dbReference>
<organism evidence="2 3">
    <name type="scientific">Sparassis crispa</name>
    <dbReference type="NCBI Taxonomy" id="139825"/>
    <lineage>
        <taxon>Eukaryota</taxon>
        <taxon>Fungi</taxon>
        <taxon>Dikarya</taxon>
        <taxon>Basidiomycota</taxon>
        <taxon>Agaricomycotina</taxon>
        <taxon>Agaricomycetes</taxon>
        <taxon>Polyporales</taxon>
        <taxon>Sparassidaceae</taxon>
        <taxon>Sparassis</taxon>
    </lineage>
</organism>
<evidence type="ECO:0000313" key="2">
    <source>
        <dbReference type="EMBL" id="GBE90065.1"/>
    </source>
</evidence>
<gene>
    <name evidence="2" type="ORF">SCP_1800870</name>
</gene>
<name>A0A401H6J6_9APHY</name>
<reference evidence="2 3" key="1">
    <citation type="journal article" date="2018" name="Sci. Rep.">
        <title>Genome sequence of the cauliflower mushroom Sparassis crispa (Hanabiratake) and its association with beneficial usage.</title>
        <authorList>
            <person name="Kiyama R."/>
            <person name="Furutani Y."/>
            <person name="Kawaguchi K."/>
            <person name="Nakanishi T."/>
        </authorList>
    </citation>
    <scope>NUCLEOTIDE SEQUENCE [LARGE SCALE GENOMIC DNA]</scope>
</reference>
<keyword evidence="1" id="KW-0175">Coiled coil</keyword>
<comment type="caution">
    <text evidence="2">The sequence shown here is derived from an EMBL/GenBank/DDBJ whole genome shotgun (WGS) entry which is preliminary data.</text>
</comment>
<evidence type="ECO:0000256" key="1">
    <source>
        <dbReference type="SAM" id="Coils"/>
    </source>
</evidence>
<feature type="coiled-coil region" evidence="1">
    <location>
        <begin position="119"/>
        <end position="161"/>
    </location>
</feature>
<dbReference type="OrthoDB" id="2662502at2759"/>
<dbReference type="EMBL" id="BFAD01000018">
    <property type="protein sequence ID" value="GBE90065.1"/>
    <property type="molecule type" value="Genomic_DNA"/>
</dbReference>
<dbReference type="AlphaFoldDB" id="A0A401H6J6"/>
<protein>
    <submittedName>
        <fullName evidence="2">Uncharacterized protein</fullName>
    </submittedName>
</protein>
<dbReference type="InterPro" id="IPR046521">
    <property type="entry name" value="DUF6698"/>
</dbReference>
<dbReference type="Proteomes" id="UP000287166">
    <property type="component" value="Unassembled WGS sequence"/>
</dbReference>
<accession>A0A401H6J6</accession>
<evidence type="ECO:0000313" key="3">
    <source>
        <dbReference type="Proteomes" id="UP000287166"/>
    </source>
</evidence>
<dbReference type="RefSeq" id="XP_027620978.1">
    <property type="nucleotide sequence ID" value="XM_027765177.1"/>
</dbReference>